<dbReference type="InterPro" id="IPR012902">
    <property type="entry name" value="N_methyl_site"/>
</dbReference>
<evidence type="ECO:0000256" key="3">
    <source>
        <dbReference type="SAM" id="Phobius"/>
    </source>
</evidence>
<evidence type="ECO:0000256" key="1">
    <source>
        <dbReference type="ARBA" id="ARBA00004241"/>
    </source>
</evidence>
<gene>
    <name evidence="4" type="ORF">GC096_02675</name>
</gene>
<dbReference type="SUPFAM" id="SSF54523">
    <property type="entry name" value="Pili subunits"/>
    <property type="match status" value="1"/>
</dbReference>
<proteinExistence type="predicted"/>
<sequence length="171" mass="18242">MNFRLPKFSKFSLKELNKNQKGLTLIELLAVIVIIAIIAAIAIPSVGGIIKNTRVSAHKSNAHMVIDATRLMITGQGLSPAEATDAAGWSLDKLEKGGFLETVPKNPSDKPNGYDKDLSKVVVTQDTTTGNYTYTVSLVKAGTGGVSHITSVKEVDIDALKFGTATTDVRE</sequence>
<keyword evidence="5" id="KW-1185">Reference proteome</keyword>
<keyword evidence="2" id="KW-0178">Competence</keyword>
<name>A0ABX1X3I1_9BACL</name>
<dbReference type="EMBL" id="WHNY01000006">
    <property type="protein sequence ID" value="NOU62950.1"/>
    <property type="molecule type" value="Genomic_DNA"/>
</dbReference>
<keyword evidence="3" id="KW-0472">Membrane</keyword>
<dbReference type="Proteomes" id="UP000653578">
    <property type="component" value="Unassembled WGS sequence"/>
</dbReference>
<keyword evidence="3" id="KW-0812">Transmembrane</keyword>
<organism evidence="4 5">
    <name type="scientific">Paenibacillus plantarum</name>
    <dbReference type="NCBI Taxonomy" id="2654975"/>
    <lineage>
        <taxon>Bacteria</taxon>
        <taxon>Bacillati</taxon>
        <taxon>Bacillota</taxon>
        <taxon>Bacilli</taxon>
        <taxon>Bacillales</taxon>
        <taxon>Paenibacillaceae</taxon>
        <taxon>Paenibacillus</taxon>
    </lineage>
</organism>
<dbReference type="NCBIfam" id="TIGR02532">
    <property type="entry name" value="IV_pilin_GFxxxE"/>
    <property type="match status" value="1"/>
</dbReference>
<keyword evidence="3" id="KW-1133">Transmembrane helix</keyword>
<evidence type="ECO:0000313" key="5">
    <source>
        <dbReference type="Proteomes" id="UP000653578"/>
    </source>
</evidence>
<accession>A0ABX1X3I1</accession>
<dbReference type="InterPro" id="IPR045584">
    <property type="entry name" value="Pilin-like"/>
</dbReference>
<protein>
    <submittedName>
        <fullName evidence="4">Prepilin-type N-terminal cleavage/methylation domain-containing protein</fullName>
    </submittedName>
</protein>
<dbReference type="Gene3D" id="3.30.700.10">
    <property type="entry name" value="Glycoprotein, Type 4 Pilin"/>
    <property type="match status" value="1"/>
</dbReference>
<comment type="caution">
    <text evidence="4">The sequence shown here is derived from an EMBL/GenBank/DDBJ whole genome shotgun (WGS) entry which is preliminary data.</text>
</comment>
<evidence type="ECO:0000256" key="2">
    <source>
        <dbReference type="ARBA" id="ARBA00023287"/>
    </source>
</evidence>
<dbReference type="PANTHER" id="PTHR30093">
    <property type="entry name" value="GENERAL SECRETION PATHWAY PROTEIN G"/>
    <property type="match status" value="1"/>
</dbReference>
<reference evidence="4 5" key="1">
    <citation type="submission" date="2019-10" db="EMBL/GenBank/DDBJ databases">
        <title>Description of Paenibacillus humi sp. nov.</title>
        <authorList>
            <person name="Carlier A."/>
            <person name="Qi S."/>
        </authorList>
    </citation>
    <scope>NUCLEOTIDE SEQUENCE [LARGE SCALE GENOMIC DNA]</scope>
    <source>
        <strain evidence="4 5">LMG 31461</strain>
    </source>
</reference>
<comment type="subcellular location">
    <subcellularLocation>
        <location evidence="1">Cell surface</location>
    </subcellularLocation>
</comment>
<dbReference type="PROSITE" id="PS00409">
    <property type="entry name" value="PROKAR_NTER_METHYL"/>
    <property type="match status" value="1"/>
</dbReference>
<evidence type="ECO:0000313" key="4">
    <source>
        <dbReference type="EMBL" id="NOU62950.1"/>
    </source>
</evidence>
<dbReference type="Pfam" id="PF07963">
    <property type="entry name" value="N_methyl"/>
    <property type="match status" value="1"/>
</dbReference>
<feature type="transmembrane region" description="Helical" evidence="3">
    <location>
        <begin position="21"/>
        <end position="43"/>
    </location>
</feature>